<dbReference type="InterPro" id="IPR006020">
    <property type="entry name" value="PTB/PI_dom"/>
</dbReference>
<proteinExistence type="predicted"/>
<dbReference type="Gene3D" id="3.30.505.10">
    <property type="entry name" value="SH2 domain"/>
    <property type="match status" value="1"/>
</dbReference>
<dbReference type="InterPro" id="IPR036860">
    <property type="entry name" value="SH2_dom_sf"/>
</dbReference>
<feature type="region of interest" description="Disordered" evidence="4">
    <location>
        <begin position="47"/>
        <end position="73"/>
    </location>
</feature>
<feature type="region of interest" description="Disordered" evidence="4">
    <location>
        <begin position="517"/>
        <end position="569"/>
    </location>
</feature>
<feature type="region of interest" description="Disordered" evidence="4">
    <location>
        <begin position="598"/>
        <end position="705"/>
    </location>
</feature>
<dbReference type="GeneID" id="106057450"/>
<gene>
    <name evidence="8" type="primary">LOC106057450</name>
</gene>
<dbReference type="InterPro" id="IPR011993">
    <property type="entry name" value="PH-like_dom_sf"/>
</dbReference>
<dbReference type="SUPFAM" id="SSF55550">
    <property type="entry name" value="SH2 domain"/>
    <property type="match status" value="1"/>
</dbReference>
<keyword evidence="7" id="KW-1185">Reference proteome</keyword>
<dbReference type="PANTHER" id="PTHR15832:SF2">
    <property type="entry name" value="SH2 DOMAIN-CONTAINING PROTEIN"/>
    <property type="match status" value="1"/>
</dbReference>
<name>A0A9W2YMH8_BIOGL</name>
<dbReference type="Proteomes" id="UP001165740">
    <property type="component" value="Chromosome 13"/>
</dbReference>
<keyword evidence="3" id="KW-0175">Coiled coil</keyword>
<dbReference type="RefSeq" id="XP_055863934.1">
    <property type="nucleotide sequence ID" value="XM_056007959.1"/>
</dbReference>
<dbReference type="PROSITE" id="PS50001">
    <property type="entry name" value="SH2"/>
    <property type="match status" value="1"/>
</dbReference>
<feature type="compositionally biased region" description="Basic and acidic residues" evidence="4">
    <location>
        <begin position="621"/>
        <end position="648"/>
    </location>
</feature>
<protein>
    <submittedName>
        <fullName evidence="8">Uncharacterized protein LOC106057450</fullName>
    </submittedName>
</protein>
<feature type="domain" description="SH2" evidence="6">
    <location>
        <begin position="727"/>
        <end position="822"/>
    </location>
</feature>
<evidence type="ECO:0000256" key="3">
    <source>
        <dbReference type="SAM" id="Coils"/>
    </source>
</evidence>
<accession>A0A9W2YMH8</accession>
<feature type="domain" description="PID" evidence="5">
    <location>
        <begin position="143"/>
        <end position="268"/>
    </location>
</feature>
<evidence type="ECO:0000259" key="5">
    <source>
        <dbReference type="PROSITE" id="PS01179"/>
    </source>
</evidence>
<dbReference type="PRINTS" id="PR00401">
    <property type="entry name" value="SH2DOMAIN"/>
</dbReference>
<feature type="region of interest" description="Disordered" evidence="4">
    <location>
        <begin position="361"/>
        <end position="450"/>
    </location>
</feature>
<evidence type="ECO:0000313" key="8">
    <source>
        <dbReference type="RefSeq" id="XP_055863934.1"/>
    </source>
</evidence>
<dbReference type="SMART" id="SM00252">
    <property type="entry name" value="SH2"/>
    <property type="match status" value="1"/>
</dbReference>
<feature type="coiled-coil region" evidence="3">
    <location>
        <begin position="271"/>
        <end position="298"/>
    </location>
</feature>
<dbReference type="PROSITE" id="PS01179">
    <property type="entry name" value="PID"/>
    <property type="match status" value="1"/>
</dbReference>
<evidence type="ECO:0000256" key="1">
    <source>
        <dbReference type="ARBA" id="ARBA00022999"/>
    </source>
</evidence>
<evidence type="ECO:0000259" key="6">
    <source>
        <dbReference type="PROSITE" id="PS50001"/>
    </source>
</evidence>
<keyword evidence="1 2" id="KW-0727">SH2 domain</keyword>
<feature type="region of interest" description="Disordered" evidence="4">
    <location>
        <begin position="470"/>
        <end position="501"/>
    </location>
</feature>
<dbReference type="InterPro" id="IPR000980">
    <property type="entry name" value="SH2"/>
</dbReference>
<evidence type="ECO:0000313" key="7">
    <source>
        <dbReference type="Proteomes" id="UP001165740"/>
    </source>
</evidence>
<reference evidence="8" key="1">
    <citation type="submission" date="2025-08" db="UniProtKB">
        <authorList>
            <consortium name="RefSeq"/>
        </authorList>
    </citation>
    <scope>IDENTIFICATION</scope>
</reference>
<feature type="compositionally biased region" description="Low complexity" evidence="4">
    <location>
        <begin position="480"/>
        <end position="495"/>
    </location>
</feature>
<dbReference type="Pfam" id="PF00017">
    <property type="entry name" value="SH2"/>
    <property type="match status" value="1"/>
</dbReference>
<dbReference type="OMA" id="HFERADI"/>
<dbReference type="SMART" id="SM00462">
    <property type="entry name" value="PTB"/>
    <property type="match status" value="1"/>
</dbReference>
<dbReference type="Gene3D" id="2.30.29.30">
    <property type="entry name" value="Pleckstrin-homology domain (PH domain)/Phosphotyrosine-binding domain (PTB)"/>
    <property type="match status" value="1"/>
</dbReference>
<dbReference type="OrthoDB" id="10013007at2759"/>
<dbReference type="AlphaFoldDB" id="A0A9W2YMH8"/>
<dbReference type="SUPFAM" id="SSF50729">
    <property type="entry name" value="PH domain-like"/>
    <property type="match status" value="1"/>
</dbReference>
<feature type="compositionally biased region" description="Polar residues" evidence="4">
    <location>
        <begin position="372"/>
        <end position="391"/>
    </location>
</feature>
<sequence>MYFVKARKHFDEQDSHETQDKGKKDRYQRSDSARLLLQALPTTVTVTTLSPPQQPKNGEDTKISSQMPDSKRRFQVDSSVDANDFKFDELPDAVCFRPKKDLSNLTTSPSLNSQPSSSGLSSGNGLEVKRVDSEETGEHVRPAEYIGTFSVSGSDKEARERQMEAQLEQIRTARDSRAVNLVISNNGVKVILKENNNVFMDHSLKRIWYATCDPEYCQFSFLAREPKTSAEVQYCHAFITDTAEQAEELISIIGEAFKSTYQQGKRQPTFHELIEQQVQEQQAKFREIEKEAKNALQKKLKEIATPTPFSERAQSRMERRRQSDEVEIVTAGDKKNWAKVQVEASGVAHVSFTDRNYNSSAAANRRSEIPTRLTTPHSSPFKRNSVPPQGMSSLVPSSPPPPHPLSAMAIKESLENRNSNSKFKGSPVTALKNEIDRRLPMSNGTEVSPTLDHRDFLAEQKKQQLNAMANRPLPQPPAHSASPQRSQRPAQQQSPHRLQQRSLDDYHLPRSSVSHIPLSASASKGVTSSASGNVKLRDSPRRKQPRPHSEIATSSSGAAGSGAPGGSNFYEQQRQSLLNNFAASFNLPSHIEGSYDGMYIYGPSDSNDPRRKENGAQQDQSRGRDLNRRAESAGKGNADPRPRKEEANVRPPHSSQGQNRLPGGAVSRAKSPRSGSHAEPVVPRYQNDSPFQNDHPEKGSKQTPGFESLMCLDRSHIHDETLRNMAWYQAGLPREIALEILQQEDVGSFIVRDSSTHPGCYALSVRVPKFENATGISHYLILRTHRGVKLKGLDKEWSTLTALVTHHTVMREMLPCTLKLPKVKGQVTQGVRPADCGNSDERASLEGDNYHQLGDVAGLMGQLKM</sequence>
<dbReference type="Pfam" id="PF00640">
    <property type="entry name" value="PID"/>
    <property type="match status" value="1"/>
</dbReference>
<feature type="compositionally biased region" description="Polar residues" evidence="4">
    <location>
        <begin position="520"/>
        <end position="532"/>
    </location>
</feature>
<feature type="region of interest" description="Disordered" evidence="4">
    <location>
        <begin position="1"/>
        <end position="30"/>
    </location>
</feature>
<evidence type="ECO:0000256" key="4">
    <source>
        <dbReference type="SAM" id="MobiDB-lite"/>
    </source>
</evidence>
<dbReference type="PANTHER" id="PTHR15832">
    <property type="entry name" value="SHC (SRC HOMOLOGY DOMAIN C-TERMINAL) ADAPTOR HOMOLOG"/>
    <property type="match status" value="1"/>
</dbReference>
<organism evidence="7 8">
    <name type="scientific">Biomphalaria glabrata</name>
    <name type="common">Bloodfluke planorb</name>
    <name type="synonym">Freshwater snail</name>
    <dbReference type="NCBI Taxonomy" id="6526"/>
    <lineage>
        <taxon>Eukaryota</taxon>
        <taxon>Metazoa</taxon>
        <taxon>Spiralia</taxon>
        <taxon>Lophotrochozoa</taxon>
        <taxon>Mollusca</taxon>
        <taxon>Gastropoda</taxon>
        <taxon>Heterobranchia</taxon>
        <taxon>Euthyneura</taxon>
        <taxon>Panpulmonata</taxon>
        <taxon>Hygrophila</taxon>
        <taxon>Lymnaeoidea</taxon>
        <taxon>Planorbidae</taxon>
        <taxon>Biomphalaria</taxon>
    </lineage>
</organism>
<feature type="compositionally biased region" description="Basic and acidic residues" evidence="4">
    <location>
        <begin position="9"/>
        <end position="30"/>
    </location>
</feature>
<evidence type="ECO:0000256" key="2">
    <source>
        <dbReference type="PROSITE-ProRule" id="PRU00191"/>
    </source>
</evidence>
<feature type="region of interest" description="Disordered" evidence="4">
    <location>
        <begin position="103"/>
        <end position="126"/>
    </location>
</feature>